<keyword evidence="2" id="KW-1185">Reference proteome</keyword>
<gene>
    <name evidence="1" type="ORF">SEMRO_174_G076670.1</name>
</gene>
<dbReference type="EMBL" id="CAICTM010000173">
    <property type="protein sequence ID" value="CAB9503713.1"/>
    <property type="molecule type" value="Genomic_DNA"/>
</dbReference>
<comment type="caution">
    <text evidence="1">The sequence shown here is derived from an EMBL/GenBank/DDBJ whole genome shotgun (WGS) entry which is preliminary data.</text>
</comment>
<accession>A0A9N8HB88</accession>
<organism evidence="1 2">
    <name type="scientific">Seminavis robusta</name>
    <dbReference type="NCBI Taxonomy" id="568900"/>
    <lineage>
        <taxon>Eukaryota</taxon>
        <taxon>Sar</taxon>
        <taxon>Stramenopiles</taxon>
        <taxon>Ochrophyta</taxon>
        <taxon>Bacillariophyta</taxon>
        <taxon>Bacillariophyceae</taxon>
        <taxon>Bacillariophycidae</taxon>
        <taxon>Naviculales</taxon>
        <taxon>Naviculaceae</taxon>
        <taxon>Seminavis</taxon>
    </lineage>
</organism>
<sequence length="233" mass="25722">MDERLLDLGVPLGVQVQGGDDVAIREDPPGCCVIAFDEYTPYLSFADLSAVLPSIGHRYTSLLIFVNCGVWDLEEDEALHLGTLIQAHLGNLQHATFDGYFDVGPRTILVQHLPRQLLSLAMKSCDVQQITGALAHIPSHLPGLKSLTLEVVDYHCYNESDTAGIISSLSRSIQLLPDLESLCMARVESIDSGEWNLVVGAITCHDKIKVASFRQLYCLDSDRKSNFFTFDKD</sequence>
<dbReference type="AlphaFoldDB" id="A0A9N8HB88"/>
<dbReference type="Proteomes" id="UP001153069">
    <property type="component" value="Unassembled WGS sequence"/>
</dbReference>
<proteinExistence type="predicted"/>
<reference evidence="1" key="1">
    <citation type="submission" date="2020-06" db="EMBL/GenBank/DDBJ databases">
        <authorList>
            <consortium name="Plant Systems Biology data submission"/>
        </authorList>
    </citation>
    <scope>NUCLEOTIDE SEQUENCE</scope>
    <source>
        <strain evidence="1">D6</strain>
    </source>
</reference>
<evidence type="ECO:0000313" key="2">
    <source>
        <dbReference type="Proteomes" id="UP001153069"/>
    </source>
</evidence>
<protein>
    <submittedName>
        <fullName evidence="1">Uncharacterized protein</fullName>
    </submittedName>
</protein>
<evidence type="ECO:0000313" key="1">
    <source>
        <dbReference type="EMBL" id="CAB9503713.1"/>
    </source>
</evidence>
<name>A0A9N8HB88_9STRA</name>